<dbReference type="Proteomes" id="UP000184389">
    <property type="component" value="Unassembled WGS sequence"/>
</dbReference>
<protein>
    <submittedName>
        <fullName evidence="1">Uncharacterized protein</fullName>
    </submittedName>
</protein>
<evidence type="ECO:0000313" key="1">
    <source>
        <dbReference type="EMBL" id="SHH47475.1"/>
    </source>
</evidence>
<sequence length="95" mass="11215">MEREMCIYKELLKISKDKSLEDELNDIADYIYKEYGTKINFCKIFGNRWSYCAGNKNLIMPKYRIVLTEDLGLLAENVDEENWNEILQAIKKVIA</sequence>
<evidence type="ECO:0000313" key="2">
    <source>
        <dbReference type="Proteomes" id="UP000184389"/>
    </source>
</evidence>
<reference evidence="1 2" key="1">
    <citation type="submission" date="2016-11" db="EMBL/GenBank/DDBJ databases">
        <authorList>
            <person name="Jaros S."/>
            <person name="Januszkiewicz K."/>
            <person name="Wedrychowicz H."/>
        </authorList>
    </citation>
    <scope>NUCLEOTIDE SEQUENCE [LARGE SCALE GENOMIC DNA]</scope>
    <source>
        <strain evidence="1 2">DSM 13106</strain>
    </source>
</reference>
<accession>A0A1M5T9M0</accession>
<gene>
    <name evidence="1" type="ORF">SAMN02745180_00411</name>
</gene>
<dbReference type="RefSeq" id="WP_132995630.1">
    <property type="nucleotide sequence ID" value="NZ_FQXR01000002.1"/>
</dbReference>
<proteinExistence type="predicted"/>
<keyword evidence="2" id="KW-1185">Reference proteome</keyword>
<organism evidence="1 2">
    <name type="scientific">Sporanaerobacter acetigenes DSM 13106</name>
    <dbReference type="NCBI Taxonomy" id="1123281"/>
    <lineage>
        <taxon>Bacteria</taxon>
        <taxon>Bacillati</taxon>
        <taxon>Bacillota</taxon>
        <taxon>Tissierellia</taxon>
        <taxon>Tissierellales</taxon>
        <taxon>Sporanaerobacteraceae</taxon>
        <taxon>Sporanaerobacter</taxon>
    </lineage>
</organism>
<dbReference type="AlphaFoldDB" id="A0A1M5T9M0"/>
<dbReference type="OrthoDB" id="3036045at2"/>
<name>A0A1M5T9M0_9FIRM</name>
<dbReference type="STRING" id="1123281.SAMN02745180_00411"/>
<dbReference type="EMBL" id="FQXR01000002">
    <property type="protein sequence ID" value="SHH47475.1"/>
    <property type="molecule type" value="Genomic_DNA"/>
</dbReference>